<dbReference type="GO" id="GO:0042910">
    <property type="term" value="F:xenobiotic transmembrane transporter activity"/>
    <property type="evidence" value="ECO:0007669"/>
    <property type="project" value="InterPro"/>
</dbReference>
<protein>
    <submittedName>
        <fullName evidence="3">MATE family efflux transporter</fullName>
    </submittedName>
</protein>
<proteinExistence type="predicted"/>
<feature type="transmembrane region" description="Helical" evidence="2">
    <location>
        <begin position="53"/>
        <end position="73"/>
    </location>
</feature>
<feature type="transmembrane region" description="Helical" evidence="2">
    <location>
        <begin position="12"/>
        <end position="33"/>
    </location>
</feature>
<dbReference type="PANTHER" id="PTHR43298">
    <property type="entry name" value="MULTIDRUG RESISTANCE PROTEIN NORM-RELATED"/>
    <property type="match status" value="1"/>
</dbReference>
<dbReference type="EMBL" id="CP158375">
    <property type="protein sequence ID" value="XDO97248.1"/>
    <property type="molecule type" value="Genomic_DNA"/>
</dbReference>
<feature type="transmembrane region" description="Helical" evidence="2">
    <location>
        <begin position="132"/>
        <end position="152"/>
    </location>
</feature>
<dbReference type="Pfam" id="PF01554">
    <property type="entry name" value="MatE"/>
    <property type="match status" value="2"/>
</dbReference>
<dbReference type="GO" id="GO:0005886">
    <property type="term" value="C:plasma membrane"/>
    <property type="evidence" value="ECO:0007669"/>
    <property type="project" value="TreeGrafter"/>
</dbReference>
<feature type="transmembrane region" description="Helical" evidence="2">
    <location>
        <begin position="197"/>
        <end position="217"/>
    </location>
</feature>
<dbReference type="PANTHER" id="PTHR43298:SF2">
    <property type="entry name" value="FMN_FAD EXPORTER YEEO-RELATED"/>
    <property type="match status" value="1"/>
</dbReference>
<keyword evidence="2" id="KW-0472">Membrane</keyword>
<keyword evidence="2" id="KW-0812">Transmembrane</keyword>
<feature type="transmembrane region" description="Helical" evidence="2">
    <location>
        <begin position="256"/>
        <end position="278"/>
    </location>
</feature>
<dbReference type="InterPro" id="IPR002528">
    <property type="entry name" value="MATE_fam"/>
</dbReference>
<feature type="transmembrane region" description="Helical" evidence="2">
    <location>
        <begin position="317"/>
        <end position="338"/>
    </location>
</feature>
<evidence type="ECO:0000256" key="1">
    <source>
        <dbReference type="ARBA" id="ARBA00022448"/>
    </source>
</evidence>
<evidence type="ECO:0000313" key="3">
    <source>
        <dbReference type="EMBL" id="XDO97248.1"/>
    </source>
</evidence>
<sequence length="446" mass="46130">MLNTLMRADLSSLLRLAGPVILARLGIMVMGLTDAIVVGHHSAQQLAFHALGWAPSAAIVTTGVGLLAGVQIMTARYLGEGRRAETGAILRRGIVYAFWVGVISTIGLILAGPLMLHSLKLEAGLADGASKALLVFALSLTPYLISVAATYYMEALSRPGPGLAIMWIANGLNLILNLLLVPGVMGIPAMGAVGSAWATFGSRVFLMIAMLICVFGMKEARALGVFQRAPRDRAAGAEQRKVGYGAGASYFVESGAFAAMSVVAGLVGGMAVAAWAIVLNVAALIFMVPLGLATATGVLVGTAYGARDRAGVERAGILGGAVALLAGTLISVIIWPLATPIARAYTTDAALLALTAPAIVLACLFFTADAVQVVAAQALRARGDVLVPTITHVISYAAIMTPLAWFLAVPMGMGLNGIVWAVIAASLAAMVFLCTRFETLTRRDSF</sequence>
<dbReference type="AlphaFoldDB" id="A0AB39KVF2"/>
<feature type="transmembrane region" description="Helical" evidence="2">
    <location>
        <begin position="284"/>
        <end position="305"/>
    </location>
</feature>
<feature type="transmembrane region" description="Helical" evidence="2">
    <location>
        <begin position="350"/>
        <end position="373"/>
    </location>
</feature>
<evidence type="ECO:0000256" key="2">
    <source>
        <dbReference type="SAM" id="Phobius"/>
    </source>
</evidence>
<organism evidence="3">
    <name type="scientific">Caulobacter sp. 73W</name>
    <dbReference type="NCBI Taxonomy" id="3161137"/>
    <lineage>
        <taxon>Bacteria</taxon>
        <taxon>Pseudomonadati</taxon>
        <taxon>Pseudomonadota</taxon>
        <taxon>Alphaproteobacteria</taxon>
        <taxon>Caulobacterales</taxon>
        <taxon>Caulobacteraceae</taxon>
        <taxon>Caulobacter</taxon>
    </lineage>
</organism>
<reference evidence="3" key="1">
    <citation type="submission" date="2024-06" db="EMBL/GenBank/DDBJ databases">
        <title>Caulobacter inopinatus, sp. nov.</title>
        <authorList>
            <person name="Donachie S.P."/>
        </authorList>
    </citation>
    <scope>NUCLEOTIDE SEQUENCE</scope>
    <source>
        <strain evidence="3">73W</strain>
    </source>
</reference>
<gene>
    <name evidence="3" type="ORF">ABOZ73_02180</name>
</gene>
<feature type="transmembrane region" description="Helical" evidence="2">
    <location>
        <begin position="94"/>
        <end position="112"/>
    </location>
</feature>
<dbReference type="RefSeq" id="WP_369060342.1">
    <property type="nucleotide sequence ID" value="NZ_CP158375.1"/>
</dbReference>
<accession>A0AB39KVF2</accession>
<feature type="transmembrane region" description="Helical" evidence="2">
    <location>
        <begin position="413"/>
        <end position="433"/>
    </location>
</feature>
<name>A0AB39KVF2_9CAUL</name>
<dbReference type="NCBIfam" id="TIGR00797">
    <property type="entry name" value="matE"/>
    <property type="match status" value="1"/>
</dbReference>
<dbReference type="GO" id="GO:0015297">
    <property type="term" value="F:antiporter activity"/>
    <property type="evidence" value="ECO:0007669"/>
    <property type="project" value="InterPro"/>
</dbReference>
<keyword evidence="1" id="KW-0813">Transport</keyword>
<keyword evidence="2" id="KW-1133">Transmembrane helix</keyword>
<dbReference type="InterPro" id="IPR050222">
    <property type="entry name" value="MATE_MdtK"/>
</dbReference>
<feature type="transmembrane region" description="Helical" evidence="2">
    <location>
        <begin position="164"/>
        <end position="185"/>
    </location>
</feature>
<feature type="transmembrane region" description="Helical" evidence="2">
    <location>
        <begin position="385"/>
        <end position="407"/>
    </location>
</feature>